<protein>
    <submittedName>
        <fullName evidence="2">Phosphatase regulatory subunit</fullName>
    </submittedName>
</protein>
<evidence type="ECO:0000259" key="1">
    <source>
        <dbReference type="PROSITE" id="PS51159"/>
    </source>
</evidence>
<dbReference type="InterPro" id="IPR038175">
    <property type="entry name" value="CBM21_dom_sf"/>
</dbReference>
<dbReference type="PANTHER" id="PTHR12307">
    <property type="entry name" value="PROTEIN PHOSPHATASE 1 REGULATORY SUBUNIT"/>
    <property type="match status" value="1"/>
</dbReference>
<dbReference type="Pfam" id="PF03370">
    <property type="entry name" value="CBM_21"/>
    <property type="match status" value="1"/>
</dbReference>
<dbReference type="Gene3D" id="2.60.40.2440">
    <property type="entry name" value="Carbohydrate binding type-21 domain"/>
    <property type="match status" value="1"/>
</dbReference>
<dbReference type="GO" id="GO:0000164">
    <property type="term" value="C:protein phosphatase type 1 complex"/>
    <property type="evidence" value="ECO:0007669"/>
    <property type="project" value="TreeGrafter"/>
</dbReference>
<dbReference type="GO" id="GO:0005979">
    <property type="term" value="P:regulation of glycogen biosynthetic process"/>
    <property type="evidence" value="ECO:0007669"/>
    <property type="project" value="TreeGrafter"/>
</dbReference>
<keyword evidence="3" id="KW-1185">Reference proteome</keyword>
<dbReference type="OrthoDB" id="8942186at2759"/>
<dbReference type="InterPro" id="IPR050782">
    <property type="entry name" value="PP1_regulatory_subunit_3"/>
</dbReference>
<reference evidence="2" key="1">
    <citation type="journal article" date="2013" name="Nature">
        <title>The genomes of four tapeworm species reveal adaptations to parasitism.</title>
        <authorList>
            <person name="Tsai I.J."/>
            <person name="Zarowiecki M."/>
            <person name="Holroyd N."/>
            <person name="Garciarrubio A."/>
            <person name="Sanchez-Flores A."/>
            <person name="Brooks K.L."/>
            <person name="Tracey A."/>
            <person name="Bobes R.J."/>
            <person name="Fragoso G."/>
            <person name="Sciutto E."/>
            <person name="Aslett M."/>
            <person name="Beasley H."/>
            <person name="Bennett H.M."/>
            <person name="Cai J."/>
            <person name="Camicia F."/>
            <person name="Clark R."/>
            <person name="Cucher M."/>
            <person name="De Silva N."/>
            <person name="Day T.A."/>
            <person name="Deplazes P."/>
            <person name="Estrada K."/>
            <person name="Fernandez C."/>
            <person name="Holland P.W."/>
            <person name="Hou J."/>
            <person name="Hu S."/>
            <person name="Huckvale T."/>
            <person name="Hung S.S."/>
            <person name="Kamenetzky L."/>
            <person name="Keane J.A."/>
            <person name="Kiss F."/>
            <person name="Koziol U."/>
            <person name="Lambert O."/>
            <person name="Liu K."/>
            <person name="Luo X."/>
            <person name="Luo Y."/>
            <person name="Macchiaroli N."/>
            <person name="Nichol S."/>
            <person name="Paps J."/>
            <person name="Parkinson J."/>
            <person name="Pouchkina-Stantcheva N."/>
            <person name="Riddiford N."/>
            <person name="Rosenzvit M."/>
            <person name="Salinas G."/>
            <person name="Wasmuth J.D."/>
            <person name="Zamanian M."/>
            <person name="Zheng Y."/>
            <person name="Cai X."/>
            <person name="Soberon X."/>
            <person name="Olson P.D."/>
            <person name="Laclette J.P."/>
            <person name="Brehm K."/>
            <person name="Berriman M."/>
            <person name="Garciarrubio A."/>
            <person name="Bobes R.J."/>
            <person name="Fragoso G."/>
            <person name="Sanchez-Flores A."/>
            <person name="Estrada K."/>
            <person name="Cevallos M.A."/>
            <person name="Morett E."/>
            <person name="Gonzalez V."/>
            <person name="Portillo T."/>
            <person name="Ochoa-Leyva A."/>
            <person name="Jose M.V."/>
            <person name="Sciutto E."/>
            <person name="Landa A."/>
            <person name="Jimenez L."/>
            <person name="Valdes V."/>
            <person name="Carrero J.C."/>
            <person name="Larralde C."/>
            <person name="Morales-Montor J."/>
            <person name="Limon-Lason J."/>
            <person name="Soberon X."/>
            <person name="Laclette J.P."/>
        </authorList>
    </citation>
    <scope>NUCLEOTIDE SEQUENCE [LARGE SCALE GENOMIC DNA]</scope>
</reference>
<dbReference type="STRING" id="6211.A0A068YAV6"/>
<organism evidence="2 3">
    <name type="scientific">Echinococcus multilocularis</name>
    <name type="common">Fox tapeworm</name>
    <dbReference type="NCBI Taxonomy" id="6211"/>
    <lineage>
        <taxon>Eukaryota</taxon>
        <taxon>Metazoa</taxon>
        <taxon>Spiralia</taxon>
        <taxon>Lophotrochozoa</taxon>
        <taxon>Platyhelminthes</taxon>
        <taxon>Cestoda</taxon>
        <taxon>Eucestoda</taxon>
        <taxon>Cyclophyllidea</taxon>
        <taxon>Taeniidae</taxon>
        <taxon>Echinococcus</taxon>
    </lineage>
</organism>
<dbReference type="InterPro" id="IPR005036">
    <property type="entry name" value="CBM21_dom"/>
</dbReference>
<dbReference type="eggNOG" id="KOG3986">
    <property type="taxonomic scope" value="Eukaryota"/>
</dbReference>
<dbReference type="PROSITE" id="PS51159">
    <property type="entry name" value="CBM21"/>
    <property type="match status" value="1"/>
</dbReference>
<sequence>MLKPQTTDDIGFTANKIDTSDNNLGRRRSPFINFFVSFWARIKFLFTSTLGDVCDCSVSSKSRPSNCDSSIRGDEDCAEATSSQLNISPSNVTDQETSKCVLLHTIAEEGSDDLRCEQSSAPQSSEAAVSLLLRESSQHLRNSYDTLETSELITEEHLKPVEFMDEGPFLSAITFAHPVMIASVAPRAHFSKVIQVAKKLHVFEVPPIVEEEVGVEDDYLAESVCSSLEVLNEAKCSRPLTILGRLHTKFQNGDLTTEEYDLLATSIITSTIPRNLSDSTETRKPLGANQLYAWQLPPPLPERDPAEEALPHSRHAVIDAQNPGFFVDLVISDAVTKVSHGSGRDHTEEKSVVPRPSSVDQVDSCLLAVEDPFRISFSLPCDISHDGLQTASLDRIRSPTASSCSKVIRSKRSSSLKSERSPDDTPCRKIVRFADSLGLDLATVRQVKDTDHPPLIPASATFDLNLDTEKSFSSLGAKQFQICFPQPGASPIFMHRVLNSYVCLENARVDSSRGLLTGTIRVKSVGFEKKVTVRITYDNWSTFFEIPASYVQDSHDGTTDRFSFCAVFPSSMVANDRAQFAIRYETHSGGTYWDNNLGENYIVHCYAKATDMAGDGSWIHYL</sequence>
<proteinExistence type="predicted"/>
<evidence type="ECO:0000313" key="2">
    <source>
        <dbReference type="EMBL" id="CDS39428.1"/>
    </source>
</evidence>
<evidence type="ECO:0000313" key="3">
    <source>
        <dbReference type="Proteomes" id="UP000017246"/>
    </source>
</evidence>
<dbReference type="Proteomes" id="UP000017246">
    <property type="component" value="Unassembled WGS sequence"/>
</dbReference>
<dbReference type="GO" id="GO:2001069">
    <property type="term" value="F:glycogen binding"/>
    <property type="evidence" value="ECO:0007669"/>
    <property type="project" value="TreeGrafter"/>
</dbReference>
<dbReference type="EMBL" id="LN902843">
    <property type="protein sequence ID" value="CDS39428.1"/>
    <property type="molecule type" value="Genomic_DNA"/>
</dbReference>
<dbReference type="PANTHER" id="PTHR12307:SF53">
    <property type="entry name" value="PROTEIN PHOSPHATASE 1 REGULATORY SUBUNIT"/>
    <property type="match status" value="1"/>
</dbReference>
<dbReference type="OMA" id="NCDSSIR"/>
<dbReference type="AlphaFoldDB" id="A0A068YAV6"/>
<accession>A0A068YAV6</accession>
<gene>
    <name evidence="2" type="ORF">EmuJ_000695400</name>
</gene>
<feature type="domain" description="CBM21" evidence="1">
    <location>
        <begin position="494"/>
        <end position="604"/>
    </location>
</feature>
<dbReference type="GO" id="GO:0008157">
    <property type="term" value="F:protein phosphatase 1 binding"/>
    <property type="evidence" value="ECO:0007669"/>
    <property type="project" value="TreeGrafter"/>
</dbReference>
<name>A0A068YAV6_ECHMU</name>
<reference evidence="2" key="2">
    <citation type="submission" date="2015-11" db="EMBL/GenBank/DDBJ databases">
        <authorList>
            <person name="Zhang Y."/>
            <person name="Guo Z."/>
        </authorList>
    </citation>
    <scope>NUCLEOTIDE SEQUENCE</scope>
</reference>